<evidence type="ECO:0000313" key="2">
    <source>
        <dbReference type="EMBL" id="ETN12083.1"/>
    </source>
</evidence>
<dbReference type="RefSeq" id="XP_008903057.1">
    <property type="nucleotide sequence ID" value="XM_008904809.1"/>
</dbReference>
<proteinExistence type="predicted"/>
<dbReference type="EMBL" id="KI669578">
    <property type="protein sequence ID" value="ETN12083.1"/>
    <property type="molecule type" value="Genomic_DNA"/>
</dbReference>
<dbReference type="Pfam" id="PF21056">
    <property type="entry name" value="ZSWIM1-3_RNaseH-like"/>
    <property type="match status" value="1"/>
</dbReference>
<dbReference type="GeneID" id="20191165"/>
<gene>
    <name evidence="2" type="ORF">PPTG_22566</name>
</gene>
<feature type="domain" description="ZSWIM1/3 RNaseH-like" evidence="1">
    <location>
        <begin position="9"/>
        <end position="81"/>
    </location>
</feature>
<dbReference type="Proteomes" id="UP000018817">
    <property type="component" value="Unassembled WGS sequence"/>
</dbReference>
<sequence>MLVESSQSYIYRLFSFMVTDMIGTGSFAQHALIDGETKLNMKSAVKAFKQNNPTYLDIKMVVVDKDFSEIEVLAEALPEARREISKVYGSTTFEKTHAKNLVTLMARTTDEREFDRYLQALQTLSKDKPQFYEYLESNWLSCKDYIHAWEHTSLEQQYEQPIRG</sequence>
<evidence type="ECO:0000259" key="1">
    <source>
        <dbReference type="Pfam" id="PF21056"/>
    </source>
</evidence>
<organism evidence="2 3">
    <name type="scientific">Phytophthora nicotianae (strain INRA-310)</name>
    <name type="common">Phytophthora parasitica</name>
    <dbReference type="NCBI Taxonomy" id="761204"/>
    <lineage>
        <taxon>Eukaryota</taxon>
        <taxon>Sar</taxon>
        <taxon>Stramenopiles</taxon>
        <taxon>Oomycota</taxon>
        <taxon>Peronosporomycetes</taxon>
        <taxon>Peronosporales</taxon>
        <taxon>Peronosporaceae</taxon>
        <taxon>Phytophthora</taxon>
    </lineage>
</organism>
<dbReference type="VEuPathDB" id="FungiDB:PPTG_22566"/>
<reference evidence="2 3" key="2">
    <citation type="submission" date="2013-11" db="EMBL/GenBank/DDBJ databases">
        <title>The Genome Sequence of Phytophthora parasitica INRA-310.</title>
        <authorList>
            <consortium name="The Broad Institute Genomics Platform"/>
            <person name="Russ C."/>
            <person name="Tyler B."/>
            <person name="Panabieres F."/>
            <person name="Shan W."/>
            <person name="Tripathy S."/>
            <person name="Grunwald N."/>
            <person name="Machado M."/>
            <person name="Johnson C.S."/>
            <person name="Arredondo F."/>
            <person name="Hong C."/>
            <person name="Coffey M."/>
            <person name="Young S.K."/>
            <person name="Zeng Q."/>
            <person name="Gargeya S."/>
            <person name="Fitzgerald M."/>
            <person name="Abouelleil A."/>
            <person name="Alvarado L."/>
            <person name="Chapman S.B."/>
            <person name="Gainer-Dewar J."/>
            <person name="Goldberg J."/>
            <person name="Griggs A."/>
            <person name="Gujja S."/>
            <person name="Hansen M."/>
            <person name="Howarth C."/>
            <person name="Imamovic A."/>
            <person name="Ireland A."/>
            <person name="Larimer J."/>
            <person name="McCowan C."/>
            <person name="Murphy C."/>
            <person name="Pearson M."/>
            <person name="Poon T.W."/>
            <person name="Priest M."/>
            <person name="Roberts A."/>
            <person name="Saif S."/>
            <person name="Shea T."/>
            <person name="Sykes S."/>
            <person name="Wortman J."/>
            <person name="Nusbaum C."/>
            <person name="Birren B."/>
        </authorList>
    </citation>
    <scope>NUCLEOTIDE SEQUENCE [LARGE SCALE GENOMIC DNA]</scope>
    <source>
        <strain evidence="2 3">INRA-310</strain>
    </source>
</reference>
<evidence type="ECO:0000313" key="3">
    <source>
        <dbReference type="Proteomes" id="UP000018817"/>
    </source>
</evidence>
<dbReference type="OrthoDB" id="92090at2759"/>
<protein>
    <recommendedName>
        <fullName evidence="1">ZSWIM1/3 RNaseH-like domain-containing protein</fullName>
    </recommendedName>
</protein>
<dbReference type="InterPro" id="IPR052579">
    <property type="entry name" value="Zinc_finger_SWIM"/>
</dbReference>
<dbReference type="OMA" id="EKTHAKN"/>
<dbReference type="AlphaFoldDB" id="W2QFW6"/>
<reference evidence="3" key="1">
    <citation type="submission" date="2011-12" db="EMBL/GenBank/DDBJ databases">
        <authorList>
            <consortium name="The Broad Institute Genome Sequencing Platform"/>
            <person name="Russ C."/>
            <person name="Tyler B."/>
            <person name="Panabieres F."/>
            <person name="Shan W."/>
            <person name="Tripathy S."/>
            <person name="Grunwald N."/>
            <person name="Machado M."/>
            <person name="Young S.K."/>
            <person name="Zeng Q."/>
            <person name="Gargeya S."/>
            <person name="Fitzgerald M."/>
            <person name="Haas B."/>
            <person name="Abouelleil A."/>
            <person name="Alvarado L."/>
            <person name="Arachchi H.M."/>
            <person name="Berlin A."/>
            <person name="Chapman S.B."/>
            <person name="Gearin G."/>
            <person name="Goldberg J."/>
            <person name="Griggs A."/>
            <person name="Gujja S."/>
            <person name="Hansen M."/>
            <person name="Heiman D."/>
            <person name="Howarth C."/>
            <person name="Larimer J."/>
            <person name="Lui A."/>
            <person name="MacDonald P.J.P."/>
            <person name="McCowen C."/>
            <person name="Montmayeur A."/>
            <person name="Murphy C."/>
            <person name="Neiman D."/>
            <person name="Pearson M."/>
            <person name="Priest M."/>
            <person name="Roberts A."/>
            <person name="Saif S."/>
            <person name="Shea T."/>
            <person name="Sisk P."/>
            <person name="Stolte C."/>
            <person name="Sykes S."/>
            <person name="Wortman J."/>
            <person name="Nusbaum C."/>
            <person name="Birren B."/>
        </authorList>
    </citation>
    <scope>NUCLEOTIDE SEQUENCE [LARGE SCALE GENOMIC DNA]</scope>
    <source>
        <strain evidence="3">INRA-310</strain>
    </source>
</reference>
<dbReference type="PANTHER" id="PTHR31569:SF4">
    <property type="entry name" value="SWIM-TYPE DOMAIN-CONTAINING PROTEIN"/>
    <property type="match status" value="1"/>
</dbReference>
<accession>W2QFW6</accession>
<dbReference type="PANTHER" id="PTHR31569">
    <property type="entry name" value="SWIM-TYPE DOMAIN-CONTAINING PROTEIN"/>
    <property type="match status" value="1"/>
</dbReference>
<name>W2QFW6_PHYN3</name>
<dbReference type="InterPro" id="IPR048324">
    <property type="entry name" value="ZSWIM1-3_RNaseH-like"/>
</dbReference>